<reference evidence="1 2" key="1">
    <citation type="journal article" date="2019" name="Sci. Rep.">
        <title>Orb-weaving spider Araneus ventricosus genome elucidates the spidroin gene catalogue.</title>
        <authorList>
            <person name="Kono N."/>
            <person name="Nakamura H."/>
            <person name="Ohtoshi R."/>
            <person name="Moran D.A.P."/>
            <person name="Shinohara A."/>
            <person name="Yoshida Y."/>
            <person name="Fujiwara M."/>
            <person name="Mori M."/>
            <person name="Tomita M."/>
            <person name="Arakawa K."/>
        </authorList>
    </citation>
    <scope>NUCLEOTIDE SEQUENCE [LARGE SCALE GENOMIC DNA]</scope>
</reference>
<accession>A0A4Y2ARL2</accession>
<gene>
    <name evidence="1" type="ORF">AVEN_252337_1</name>
</gene>
<comment type="caution">
    <text evidence="1">The sequence shown here is derived from an EMBL/GenBank/DDBJ whole genome shotgun (WGS) entry which is preliminary data.</text>
</comment>
<evidence type="ECO:0000313" key="1">
    <source>
        <dbReference type="EMBL" id="GBL82137.1"/>
    </source>
</evidence>
<organism evidence="1 2">
    <name type="scientific">Araneus ventricosus</name>
    <name type="common">Orbweaver spider</name>
    <name type="synonym">Epeira ventricosa</name>
    <dbReference type="NCBI Taxonomy" id="182803"/>
    <lineage>
        <taxon>Eukaryota</taxon>
        <taxon>Metazoa</taxon>
        <taxon>Ecdysozoa</taxon>
        <taxon>Arthropoda</taxon>
        <taxon>Chelicerata</taxon>
        <taxon>Arachnida</taxon>
        <taxon>Araneae</taxon>
        <taxon>Araneomorphae</taxon>
        <taxon>Entelegynae</taxon>
        <taxon>Araneoidea</taxon>
        <taxon>Araneidae</taxon>
        <taxon>Araneus</taxon>
    </lineage>
</organism>
<protein>
    <submittedName>
        <fullName evidence="1">Uncharacterized protein</fullName>
    </submittedName>
</protein>
<evidence type="ECO:0000313" key="2">
    <source>
        <dbReference type="Proteomes" id="UP000499080"/>
    </source>
</evidence>
<name>A0A4Y2ARL2_ARAVE</name>
<sequence>MTAPVRAMPVSFDCTQYIPSSTGWWDGSLPAAPLPALNPSWLGWASVGIFAPHQQEDAYHTQWFRAWNLPTPVPYY</sequence>
<dbReference type="EMBL" id="BGPR01000028">
    <property type="protein sequence ID" value="GBL82137.1"/>
    <property type="molecule type" value="Genomic_DNA"/>
</dbReference>
<dbReference type="AlphaFoldDB" id="A0A4Y2ARL2"/>
<proteinExistence type="predicted"/>
<keyword evidence="2" id="KW-1185">Reference proteome</keyword>
<dbReference type="Proteomes" id="UP000499080">
    <property type="component" value="Unassembled WGS sequence"/>
</dbReference>